<evidence type="ECO:0000259" key="2">
    <source>
        <dbReference type="PROSITE" id="PS50126"/>
    </source>
</evidence>
<reference evidence="3 4" key="1">
    <citation type="submission" date="2016-11" db="EMBL/GenBank/DDBJ databases">
        <authorList>
            <person name="Jaros S."/>
            <person name="Januszkiewicz K."/>
            <person name="Wedrychowicz H."/>
        </authorList>
    </citation>
    <scope>NUCLEOTIDE SEQUENCE [LARGE SCALE GENOMIC DNA]</scope>
    <source>
        <strain evidence="3 4">DSM 21120</strain>
    </source>
</reference>
<dbReference type="RefSeq" id="WP_073183339.1">
    <property type="nucleotide sequence ID" value="NZ_FQXI01000001.1"/>
</dbReference>
<dbReference type="Proteomes" id="UP000184032">
    <property type="component" value="Unassembled WGS sequence"/>
</dbReference>
<dbReference type="PIRSF" id="PIRSF012524">
    <property type="entry name" value="YitL_S1"/>
    <property type="match status" value="1"/>
</dbReference>
<keyword evidence="4" id="KW-1185">Reference proteome</keyword>
<dbReference type="Pfam" id="PF17783">
    <property type="entry name" value="WHD_CvfB"/>
    <property type="match status" value="1"/>
</dbReference>
<sequence>MKLGKHTLTVKNITKIGAYLTDGNEDIFLPKHDEEELKPGQKLEVFVYDNSNGNRVATKQMPLIQVGEMKKLTVVSKTKYGYFVDIGLEKDAFLPYKETPGRINEHEEYLMILYIDTSDRLCVTTRIGDRLKRNDDEKYKINDIVKGTIYSKSDKGAYVAIDNEYDGMILSEDLKGIYKIGDVVEARVQRILRDGKITLTLREKAYKQMNYDAEILLEFIEDNDGVLNLGDKSDPEVIKEITGLSKSAFKRAEGALYKNKLVELYPEKIVLKKKLK</sequence>
<dbReference type="PROSITE" id="PS50126">
    <property type="entry name" value="S1"/>
    <property type="match status" value="1"/>
</dbReference>
<dbReference type="Pfam" id="PF13509">
    <property type="entry name" value="S1_2"/>
    <property type="match status" value="2"/>
</dbReference>
<dbReference type="PANTHER" id="PTHR37296:SF1">
    <property type="entry name" value="CONSERVED VIRULENCE FACTOR B"/>
    <property type="match status" value="1"/>
</dbReference>
<dbReference type="Gene3D" id="1.10.10.10">
    <property type="entry name" value="Winged helix-like DNA-binding domain superfamily/Winged helix DNA-binding domain"/>
    <property type="match status" value="1"/>
</dbReference>
<dbReference type="Gene3D" id="2.40.50.140">
    <property type="entry name" value="Nucleic acid-binding proteins"/>
    <property type="match status" value="2"/>
</dbReference>
<dbReference type="InterPro" id="IPR040764">
    <property type="entry name" value="CvfB_WH"/>
</dbReference>
<dbReference type="GO" id="GO:0003676">
    <property type="term" value="F:nucleic acid binding"/>
    <property type="evidence" value="ECO:0007669"/>
    <property type="project" value="InterPro"/>
</dbReference>
<dbReference type="InterPro" id="IPR036388">
    <property type="entry name" value="WH-like_DNA-bd_sf"/>
</dbReference>
<name>A0A1M5PUJ0_9FIRM</name>
<dbReference type="SUPFAM" id="SSF50249">
    <property type="entry name" value="Nucleic acid-binding proteins"/>
    <property type="match status" value="2"/>
</dbReference>
<dbReference type="InterPro" id="IPR012340">
    <property type="entry name" value="NA-bd_OB-fold"/>
</dbReference>
<accession>A0A1M5PUJ0</accession>
<dbReference type="PANTHER" id="PTHR37296">
    <property type="entry name" value="CONSERVED VIRULENCE FACTOR B"/>
    <property type="match status" value="1"/>
</dbReference>
<feature type="domain" description="S1 motif" evidence="2">
    <location>
        <begin position="142"/>
        <end position="202"/>
    </location>
</feature>
<evidence type="ECO:0000256" key="1">
    <source>
        <dbReference type="PIRNR" id="PIRNR012524"/>
    </source>
</evidence>
<gene>
    <name evidence="3" type="ORF">SAMN02745245_00480</name>
</gene>
<organism evidence="3 4">
    <name type="scientific">Anaerosphaera aminiphila DSM 21120</name>
    <dbReference type="NCBI Taxonomy" id="1120995"/>
    <lineage>
        <taxon>Bacteria</taxon>
        <taxon>Bacillati</taxon>
        <taxon>Bacillota</taxon>
        <taxon>Tissierellia</taxon>
        <taxon>Tissierellales</taxon>
        <taxon>Peptoniphilaceae</taxon>
        <taxon>Anaerosphaera</taxon>
    </lineage>
</organism>
<dbReference type="OrthoDB" id="9801597at2"/>
<dbReference type="Pfam" id="PF00575">
    <property type="entry name" value="S1"/>
    <property type="match status" value="1"/>
</dbReference>
<proteinExistence type="inferred from homology"/>
<dbReference type="EMBL" id="FQXI01000001">
    <property type="protein sequence ID" value="SHH05535.1"/>
    <property type="molecule type" value="Genomic_DNA"/>
</dbReference>
<dbReference type="InterPro" id="IPR003029">
    <property type="entry name" value="S1_domain"/>
</dbReference>
<dbReference type="SMART" id="SM00316">
    <property type="entry name" value="S1"/>
    <property type="match status" value="3"/>
</dbReference>
<evidence type="ECO:0000313" key="3">
    <source>
        <dbReference type="EMBL" id="SHH05535.1"/>
    </source>
</evidence>
<comment type="similarity">
    <text evidence="1">Belongs to the CvfB family.</text>
</comment>
<dbReference type="InterPro" id="IPR014464">
    <property type="entry name" value="CvfB_fam"/>
</dbReference>
<evidence type="ECO:0000313" key="4">
    <source>
        <dbReference type="Proteomes" id="UP000184032"/>
    </source>
</evidence>
<dbReference type="STRING" id="1120995.SAMN02745245_00480"/>
<dbReference type="AlphaFoldDB" id="A0A1M5PUJ0"/>
<protein>
    <recommendedName>
        <fullName evidence="2">S1 motif domain-containing protein</fullName>
    </recommendedName>
</protein>
<dbReference type="InterPro" id="IPR039566">
    <property type="entry name" value="CvfB_S1_st"/>
</dbReference>